<dbReference type="PROSITE" id="PS52044">
    <property type="entry name" value="VLRF1"/>
    <property type="match status" value="1"/>
</dbReference>
<keyword evidence="6 10" id="KW-0255">Endonuclease</keyword>
<evidence type="ECO:0000256" key="11">
    <source>
        <dbReference type="SAM" id="MobiDB-lite"/>
    </source>
</evidence>
<name>A0A642V7Z2_9ASCO</name>
<dbReference type="GO" id="GO:0005737">
    <property type="term" value="C:cytoplasm"/>
    <property type="evidence" value="ECO:0007669"/>
    <property type="project" value="UniProtKB-SubCell"/>
</dbReference>
<keyword evidence="9" id="KW-0175">Coiled coil</keyword>
<proteinExistence type="inferred from homology"/>
<keyword evidence="8" id="KW-0040">ANK repeat</keyword>
<dbReference type="VEuPathDB" id="FungiDB:TRICI_001976"/>
<evidence type="ECO:0000256" key="8">
    <source>
        <dbReference type="ARBA" id="ARBA00023043"/>
    </source>
</evidence>
<comment type="caution">
    <text evidence="13">The sequence shown here is derived from an EMBL/GenBank/DDBJ whole genome shotgun (WGS) entry which is preliminary data.</text>
</comment>
<dbReference type="GO" id="GO:0036503">
    <property type="term" value="P:ERAD pathway"/>
    <property type="evidence" value="ECO:0007669"/>
    <property type="project" value="TreeGrafter"/>
</dbReference>
<keyword evidence="7 10" id="KW-0378">Hydrolase</keyword>
<feature type="compositionally biased region" description="Basic and acidic residues" evidence="11">
    <location>
        <begin position="530"/>
        <end position="553"/>
    </location>
</feature>
<evidence type="ECO:0000256" key="4">
    <source>
        <dbReference type="ARBA" id="ARBA00022722"/>
    </source>
</evidence>
<evidence type="ECO:0000313" key="14">
    <source>
        <dbReference type="Proteomes" id="UP000761534"/>
    </source>
</evidence>
<dbReference type="AlphaFoldDB" id="A0A642V7Z2"/>
<dbReference type="GO" id="GO:0004519">
    <property type="term" value="F:endonuclease activity"/>
    <property type="evidence" value="ECO:0007669"/>
    <property type="project" value="UniProtKB-KW"/>
</dbReference>
<feature type="region of interest" description="Disordered" evidence="11">
    <location>
        <begin position="370"/>
        <end position="404"/>
    </location>
</feature>
<evidence type="ECO:0000256" key="10">
    <source>
        <dbReference type="PROSITE-ProRule" id="PRU01389"/>
    </source>
</evidence>
<evidence type="ECO:0000256" key="9">
    <source>
        <dbReference type="ARBA" id="ARBA00023054"/>
    </source>
</evidence>
<dbReference type="Pfam" id="PF18826">
    <property type="entry name" value="bVLRF1"/>
    <property type="match status" value="1"/>
</dbReference>
<dbReference type="InterPro" id="IPR041175">
    <property type="entry name" value="VLRF1/Vms1"/>
</dbReference>
<dbReference type="PANTHER" id="PTHR16036:SF2">
    <property type="entry name" value="TRNA ENDONUCLEASE ANKZF1"/>
    <property type="match status" value="1"/>
</dbReference>
<gene>
    <name evidence="13" type="ORF">TRICI_001976</name>
</gene>
<evidence type="ECO:0000256" key="7">
    <source>
        <dbReference type="ARBA" id="ARBA00022801"/>
    </source>
</evidence>
<feature type="domain" description="VLRF1" evidence="12">
    <location>
        <begin position="207"/>
        <end position="365"/>
    </location>
</feature>
<feature type="compositionally biased region" description="Acidic residues" evidence="11">
    <location>
        <begin position="102"/>
        <end position="132"/>
    </location>
</feature>
<dbReference type="OrthoDB" id="429841at2759"/>
<keyword evidence="4 10" id="KW-0540">Nuclease</keyword>
<dbReference type="PANTHER" id="PTHR16036">
    <property type="entry name" value="ANKYRIN REPEAT AND ZINC FINGER DOMAIN-CONTAINING PROTEIN 1"/>
    <property type="match status" value="1"/>
</dbReference>
<dbReference type="InterPro" id="IPR047139">
    <property type="entry name" value="ANKZ1/VMS1"/>
</dbReference>
<keyword evidence="14" id="KW-1185">Reference proteome</keyword>
<protein>
    <recommendedName>
        <fullName evidence="12">VLRF1 domain-containing protein</fullName>
    </recommendedName>
</protein>
<evidence type="ECO:0000256" key="3">
    <source>
        <dbReference type="ARBA" id="ARBA00022490"/>
    </source>
</evidence>
<feature type="region of interest" description="Disordered" evidence="11">
    <location>
        <begin position="256"/>
        <end position="283"/>
    </location>
</feature>
<dbReference type="InterPro" id="IPR036770">
    <property type="entry name" value="Ankyrin_rpt-contain_sf"/>
</dbReference>
<dbReference type="GO" id="GO:0016787">
    <property type="term" value="F:hydrolase activity"/>
    <property type="evidence" value="ECO:0007669"/>
    <property type="project" value="UniProtKB-KW"/>
</dbReference>
<evidence type="ECO:0000256" key="5">
    <source>
        <dbReference type="ARBA" id="ARBA00022737"/>
    </source>
</evidence>
<feature type="region of interest" description="Disordered" evidence="11">
    <location>
        <begin position="98"/>
        <end position="135"/>
    </location>
</feature>
<sequence length="607" mass="67602">MSRYNIFDIPKEVFDTLRPLNFDQGNGKGVATSVAASLTPSSDPAPTVSKASFEANLEEGKTVSCSYCGQLSAQTAQELRDHYKKDYHRFNIRRRMRNESAVSEEEFERMADDLDESLSGSDDDESESEEEGVDKVSALMDKSSLDAIPEDEGGASVAVKNSLHGSPYAFFTSEKFEQTKCLAVYKNMMNLETLEKDPLAALRQLNSDAHSVIVMIGGGHFSAAVFAHAPIPKQKPTASNPFCHVTVVAHKTFHRYTTRRKQGGSQAASDAARGKANSAGSSLRRYNEQALQNEVRELLQSWKSHISSADNIYIRANGKTNRAVIANYDNAPISTRDPRVKNLPFSTSRATSTAVKRAWVELTTANVVDKPKIKTPKPTPSPSPAPQTKQQEKPAPKQLSPEETHTNELIGFIKKSRSPRITAYLKTHKLSPDFRFEPESQYTATPTPLFYAASHGMHHVVQTLLTTLNADPGVKNINGRYPYEVTDRSTKDAFQLARQTLGETKWDWDACKVGPPLSKKDIEERAAKEKAELDKSRKQEMEKMEKEEKERKLQNTINKHGQGKKLASNVVTSVGQDAGLRGLSEEARMRLERERRARAAEARFKKQ</sequence>
<comment type="domain">
    <text evidence="10">The VLRF1 domain mediates binding to the 60S ribosomal subunit.</text>
</comment>
<evidence type="ECO:0000313" key="13">
    <source>
        <dbReference type="EMBL" id="KAA8915883.1"/>
    </source>
</evidence>
<organism evidence="13 14">
    <name type="scientific">Trichomonascus ciferrii</name>
    <dbReference type="NCBI Taxonomy" id="44093"/>
    <lineage>
        <taxon>Eukaryota</taxon>
        <taxon>Fungi</taxon>
        <taxon>Dikarya</taxon>
        <taxon>Ascomycota</taxon>
        <taxon>Saccharomycotina</taxon>
        <taxon>Dipodascomycetes</taxon>
        <taxon>Dipodascales</taxon>
        <taxon>Trichomonascaceae</taxon>
        <taxon>Trichomonascus</taxon>
        <taxon>Trichomonascus ciferrii complex</taxon>
    </lineage>
</organism>
<dbReference type="Proteomes" id="UP000761534">
    <property type="component" value="Unassembled WGS sequence"/>
</dbReference>
<evidence type="ECO:0000259" key="12">
    <source>
        <dbReference type="PROSITE" id="PS52044"/>
    </source>
</evidence>
<dbReference type="EMBL" id="SWFS01000132">
    <property type="protein sequence ID" value="KAA8915883.1"/>
    <property type="molecule type" value="Genomic_DNA"/>
</dbReference>
<dbReference type="SUPFAM" id="SSF48403">
    <property type="entry name" value="Ankyrin repeat"/>
    <property type="match status" value="1"/>
</dbReference>
<evidence type="ECO:0000256" key="1">
    <source>
        <dbReference type="ARBA" id="ARBA00004496"/>
    </source>
</evidence>
<comment type="similarity">
    <text evidence="2 10">Belongs to the ANKZF1/VMS1 family.</text>
</comment>
<evidence type="ECO:0000256" key="6">
    <source>
        <dbReference type="ARBA" id="ARBA00022759"/>
    </source>
</evidence>
<accession>A0A642V7Z2</accession>
<feature type="compositionally biased region" description="Basic and acidic residues" evidence="11">
    <location>
        <begin position="390"/>
        <end position="404"/>
    </location>
</feature>
<feature type="active site" evidence="10">
    <location>
        <position position="266"/>
    </location>
</feature>
<feature type="region of interest" description="Disordered" evidence="11">
    <location>
        <begin position="530"/>
        <end position="570"/>
    </location>
</feature>
<keyword evidence="3 10" id="KW-0963">Cytoplasm</keyword>
<comment type="subcellular location">
    <subcellularLocation>
        <location evidence="1">Cytoplasm</location>
    </subcellularLocation>
</comment>
<reference evidence="13" key="1">
    <citation type="journal article" date="2019" name="G3 (Bethesda)">
        <title>Genome Assemblies of Two Rare Opportunistic Yeast Pathogens: Diutina rugosa (syn. Candida rugosa) and Trichomonascus ciferrii (syn. Candida ciferrii).</title>
        <authorList>
            <person name="Mixao V."/>
            <person name="Saus E."/>
            <person name="Hansen A.P."/>
            <person name="Lass-Florl C."/>
            <person name="Gabaldon T."/>
        </authorList>
    </citation>
    <scope>NUCLEOTIDE SEQUENCE</scope>
    <source>
        <strain evidence="13">CBS 4856</strain>
    </source>
</reference>
<keyword evidence="5" id="KW-0677">Repeat</keyword>
<evidence type="ECO:0000256" key="2">
    <source>
        <dbReference type="ARBA" id="ARBA00009262"/>
    </source>
</evidence>